<reference evidence="1" key="1">
    <citation type="submission" date="2009-03" db="EMBL/GenBank/DDBJ databases">
        <title>Caligus clemensi ESTs and full-length cDNAs.</title>
        <authorList>
            <person name="Yasuike M."/>
            <person name="von Schalburg K."/>
            <person name="Cooper G."/>
            <person name="Leong J."/>
            <person name="Jones S.R.M."/>
            <person name="Koop B.F."/>
        </authorList>
    </citation>
    <scope>NUCLEOTIDE SEQUENCE</scope>
    <source>
        <tissue evidence="1">Whole</tissue>
    </source>
</reference>
<dbReference type="PANTHER" id="PTHR12069:SF0">
    <property type="entry name" value="DNA-DIRECTED RNA POLYMERASE III SUBUNIT RPC5"/>
    <property type="match status" value="1"/>
</dbReference>
<keyword evidence="1" id="KW-0240">DNA-directed RNA polymerase</keyword>
<dbReference type="PANTHER" id="PTHR12069">
    <property type="entry name" value="DNA-DIRECTED RNA POLYMERASES III 80 KDA POLYPEPTIDE RNA POLYMERASE III SUBUNIT 5"/>
    <property type="match status" value="1"/>
</dbReference>
<protein>
    <submittedName>
        <fullName evidence="1">DNA-directed RNA polymerase III subunit RPC5</fullName>
    </submittedName>
</protein>
<dbReference type="Pfam" id="PF04801">
    <property type="entry name" value="RPC5"/>
    <property type="match status" value="1"/>
</dbReference>
<dbReference type="GO" id="GO:0042797">
    <property type="term" value="P:tRNA transcription by RNA polymerase III"/>
    <property type="evidence" value="ECO:0007669"/>
    <property type="project" value="TreeGrafter"/>
</dbReference>
<sequence>MEMPSGESDPVIKEIPVYVSTKLKDQLYLFQYPIRPSSFPYASNSIFAARIKPVQGRVELSVSLDTSSEDYDQSKGEQIALNVDGFSSAPSEKDFPNGLMDKQLLTSSRTLKDPSRYAIGLISPEGKLHLNAIKDTLVIRPDLTYLDKSDKTAKSEGRTLTNNPEEQELEEALEEENDLKQVTVKFAKTDNETFKKNREKTYDYKKNKDEMEKWVPMKYNPHQSETAKAEYKKLYCDKEESSALGEKVQAKKESYYLENLKG</sequence>
<evidence type="ECO:0000313" key="1">
    <source>
        <dbReference type="EMBL" id="ACO15732.1"/>
    </source>
</evidence>
<organism evidence="1">
    <name type="scientific">Caligus clemensi</name>
    <name type="common">Sea louse</name>
    <dbReference type="NCBI Taxonomy" id="344056"/>
    <lineage>
        <taxon>Eukaryota</taxon>
        <taxon>Metazoa</taxon>
        <taxon>Ecdysozoa</taxon>
        <taxon>Arthropoda</taxon>
        <taxon>Crustacea</taxon>
        <taxon>Multicrustacea</taxon>
        <taxon>Hexanauplia</taxon>
        <taxon>Copepoda</taxon>
        <taxon>Siphonostomatoida</taxon>
        <taxon>Caligidae</taxon>
        <taxon>Caligus</taxon>
    </lineage>
</organism>
<name>C1C379_CALCM</name>
<dbReference type="GO" id="GO:0005666">
    <property type="term" value="C:RNA polymerase III complex"/>
    <property type="evidence" value="ECO:0007669"/>
    <property type="project" value="TreeGrafter"/>
</dbReference>
<gene>
    <name evidence="1" type="primary">RPC5</name>
</gene>
<dbReference type="InterPro" id="IPR006886">
    <property type="entry name" value="RNA_pol_III_Rpc5"/>
</dbReference>
<proteinExistence type="evidence at transcript level"/>
<dbReference type="EMBL" id="BT081308">
    <property type="protein sequence ID" value="ACO15732.1"/>
    <property type="molecule type" value="mRNA"/>
</dbReference>
<keyword evidence="1" id="KW-0804">Transcription</keyword>
<dbReference type="AlphaFoldDB" id="C1C379"/>
<accession>C1C379</accession>